<dbReference type="SUPFAM" id="SSF54427">
    <property type="entry name" value="NTF2-like"/>
    <property type="match status" value="1"/>
</dbReference>
<gene>
    <name evidence="1" type="ORF">SAMN05421806_10525</name>
</gene>
<organism evidence="1 2">
    <name type="scientific">Streptomyces indicus</name>
    <dbReference type="NCBI Taxonomy" id="417292"/>
    <lineage>
        <taxon>Bacteria</taxon>
        <taxon>Bacillati</taxon>
        <taxon>Actinomycetota</taxon>
        <taxon>Actinomycetes</taxon>
        <taxon>Kitasatosporales</taxon>
        <taxon>Streptomycetaceae</taxon>
        <taxon>Streptomyces</taxon>
    </lineage>
</organism>
<proteinExistence type="predicted"/>
<dbReference type="Proteomes" id="UP000199155">
    <property type="component" value="Unassembled WGS sequence"/>
</dbReference>
<evidence type="ECO:0000313" key="2">
    <source>
        <dbReference type="Proteomes" id="UP000199155"/>
    </source>
</evidence>
<dbReference type="EMBL" id="FNFF01000005">
    <property type="protein sequence ID" value="SDK15094.1"/>
    <property type="molecule type" value="Genomic_DNA"/>
</dbReference>
<name>A0A1G8ZKH4_9ACTN</name>
<evidence type="ECO:0000313" key="1">
    <source>
        <dbReference type="EMBL" id="SDK15094.1"/>
    </source>
</evidence>
<protein>
    <recommendedName>
        <fullName evidence="3">SnoaL-like domain-containing protein</fullName>
    </recommendedName>
</protein>
<reference evidence="1 2" key="1">
    <citation type="submission" date="2016-10" db="EMBL/GenBank/DDBJ databases">
        <authorList>
            <person name="de Groot N.N."/>
        </authorList>
    </citation>
    <scope>NUCLEOTIDE SEQUENCE [LARGE SCALE GENOMIC DNA]</scope>
    <source>
        <strain evidence="1 2">CGMCC 4.5727</strain>
    </source>
</reference>
<dbReference type="AlphaFoldDB" id="A0A1G8ZKH4"/>
<keyword evidence="2" id="KW-1185">Reference proteome</keyword>
<sequence length="63" mass="7128">MFPRTRVCDMAVPLSHLDLEPGNPDNPGRALADFFRLEHGKVVEHWDVIQEIPLESANPNGMF</sequence>
<evidence type="ECO:0008006" key="3">
    <source>
        <dbReference type="Google" id="ProtNLM"/>
    </source>
</evidence>
<dbReference type="Gene3D" id="3.10.450.50">
    <property type="match status" value="1"/>
</dbReference>
<dbReference type="InterPro" id="IPR032710">
    <property type="entry name" value="NTF2-like_dom_sf"/>
</dbReference>
<accession>A0A1G8ZKH4</accession>
<dbReference type="STRING" id="417292.SAMN05421806_10525"/>